<dbReference type="EMBL" id="NHZQ01000331">
    <property type="protein sequence ID" value="PSK42997.1"/>
    <property type="molecule type" value="Genomic_DNA"/>
</dbReference>
<keyword evidence="1" id="KW-0812">Transmembrane</keyword>
<gene>
    <name evidence="2" type="ORF">B9Z65_6951</name>
</gene>
<name>A0A2P7Z450_9PEZI</name>
<evidence type="ECO:0000313" key="2">
    <source>
        <dbReference type="EMBL" id="PSK42997.1"/>
    </source>
</evidence>
<accession>A0A2P7Z450</accession>
<proteinExistence type="predicted"/>
<feature type="transmembrane region" description="Helical" evidence="1">
    <location>
        <begin position="64"/>
        <end position="82"/>
    </location>
</feature>
<dbReference type="PANTHER" id="PTHR41390">
    <property type="entry name" value="CHROMOSOME 7, WHOLE GENOME SHOTGUN SEQUENCE"/>
    <property type="match status" value="1"/>
</dbReference>
<dbReference type="OrthoDB" id="5565730at2759"/>
<feature type="transmembrane region" description="Helical" evidence="1">
    <location>
        <begin position="23"/>
        <end position="43"/>
    </location>
</feature>
<sequence>MFTGGAGFTLGATAGLLRNTSPILFGLASGIQCFGISTTFWATRSAVLAAWYTDRSRAGPRDRVYASTFAGGLTGVVMGLLTRGKRNALPGGLMFSIFGASGQGLYNMLDASNSKRVEEAKEKEGMLKWIAKQKWSPFSILTDAEYEKILREKILTLDVEIALIDDHIATLKEKTRELGVAGNENGP</sequence>
<keyword evidence="1" id="KW-0472">Membrane</keyword>
<comment type="caution">
    <text evidence="2">The sequence shown here is derived from an EMBL/GenBank/DDBJ whole genome shotgun (WGS) entry which is preliminary data.</text>
</comment>
<dbReference type="AlphaFoldDB" id="A0A2P7Z450"/>
<dbReference type="Proteomes" id="UP000243723">
    <property type="component" value="Unassembled WGS sequence"/>
</dbReference>
<keyword evidence="3" id="KW-1185">Reference proteome</keyword>
<organism evidence="2 3">
    <name type="scientific">Elsinoe australis</name>
    <dbReference type="NCBI Taxonomy" id="40998"/>
    <lineage>
        <taxon>Eukaryota</taxon>
        <taxon>Fungi</taxon>
        <taxon>Dikarya</taxon>
        <taxon>Ascomycota</taxon>
        <taxon>Pezizomycotina</taxon>
        <taxon>Dothideomycetes</taxon>
        <taxon>Dothideomycetidae</taxon>
        <taxon>Myriangiales</taxon>
        <taxon>Elsinoaceae</taxon>
        <taxon>Elsinoe</taxon>
    </lineage>
</organism>
<evidence type="ECO:0000313" key="3">
    <source>
        <dbReference type="Proteomes" id="UP000243723"/>
    </source>
</evidence>
<dbReference type="PANTHER" id="PTHR41390:SF1">
    <property type="entry name" value="NADH-UBIQUINONE OXIDOREDUCTASE 213 KDA SUBUNIT"/>
    <property type="match status" value="1"/>
</dbReference>
<evidence type="ECO:0000256" key="1">
    <source>
        <dbReference type="SAM" id="Phobius"/>
    </source>
</evidence>
<reference evidence="2 3" key="1">
    <citation type="submission" date="2017-05" db="EMBL/GenBank/DDBJ databases">
        <title>Draft genome sequence of Elsinoe australis.</title>
        <authorList>
            <person name="Cheng Q."/>
        </authorList>
    </citation>
    <scope>NUCLEOTIDE SEQUENCE [LARGE SCALE GENOMIC DNA]</scope>
    <source>
        <strain evidence="2 3">NL1</strain>
    </source>
</reference>
<keyword evidence="1" id="KW-1133">Transmembrane helix</keyword>
<dbReference type="STRING" id="40998.A0A2P7Z450"/>
<protein>
    <submittedName>
        <fullName evidence="2">Uncharacterized protein</fullName>
    </submittedName>
</protein>